<dbReference type="PANTHER" id="PTHR31435">
    <property type="entry name" value="PROTEIN NATD1"/>
    <property type="match status" value="1"/>
</dbReference>
<dbReference type="InterPro" id="IPR000182">
    <property type="entry name" value="GNAT_dom"/>
</dbReference>
<dbReference type="Proteomes" id="UP000321662">
    <property type="component" value="Unassembled WGS sequence"/>
</dbReference>
<evidence type="ECO:0000259" key="2">
    <source>
        <dbReference type="PROSITE" id="PS51729"/>
    </source>
</evidence>
<dbReference type="AlphaFoldDB" id="A0A511ATC3"/>
<dbReference type="InterPro" id="IPR016181">
    <property type="entry name" value="Acyl_CoA_acyltransferase"/>
</dbReference>
<evidence type="ECO:0000259" key="1">
    <source>
        <dbReference type="PROSITE" id="PS51186"/>
    </source>
</evidence>
<dbReference type="EMBL" id="BJUY01000001">
    <property type="protein sequence ID" value="GEK90563.1"/>
    <property type="molecule type" value="Genomic_DNA"/>
</dbReference>
<accession>A0A511ATC3</accession>
<gene>
    <name evidence="3" type="ORF">AKA01nite_01850</name>
</gene>
<protein>
    <submittedName>
        <fullName evidence="3">N-acetyltransferase</fullName>
    </submittedName>
</protein>
<dbReference type="PROSITE" id="PS51186">
    <property type="entry name" value="GNAT"/>
    <property type="match status" value="1"/>
</dbReference>
<dbReference type="CDD" id="cd04301">
    <property type="entry name" value="NAT_SF"/>
    <property type="match status" value="1"/>
</dbReference>
<keyword evidence="4" id="KW-1185">Reference proteome</keyword>
<dbReference type="PANTHER" id="PTHR31435:SF10">
    <property type="entry name" value="BSR4717 PROTEIN"/>
    <property type="match status" value="1"/>
</dbReference>
<comment type="caution">
    <text evidence="3">The sequence shown here is derived from an EMBL/GenBank/DDBJ whole genome shotgun (WGS) entry which is preliminary data.</text>
</comment>
<keyword evidence="3" id="KW-0808">Transferase</keyword>
<evidence type="ECO:0000313" key="4">
    <source>
        <dbReference type="Proteomes" id="UP000321662"/>
    </source>
</evidence>
<dbReference type="SUPFAM" id="SSF55729">
    <property type="entry name" value="Acyl-CoA N-acyltransferases (Nat)"/>
    <property type="match status" value="1"/>
</dbReference>
<dbReference type="InterPro" id="IPR045057">
    <property type="entry name" value="Gcn5-rel_NAT"/>
</dbReference>
<dbReference type="Gene3D" id="3.40.630.30">
    <property type="match status" value="1"/>
</dbReference>
<dbReference type="RefSeq" id="WP_146922860.1">
    <property type="nucleotide sequence ID" value="NZ_BJUY01000001.1"/>
</dbReference>
<dbReference type="InterPro" id="IPR031165">
    <property type="entry name" value="GNAT_YJDJ"/>
</dbReference>
<reference evidence="3 4" key="1">
    <citation type="submission" date="2019-07" db="EMBL/GenBank/DDBJ databases">
        <title>Whole genome shotgun sequence of Alkalibacterium kapii NBRC 103247.</title>
        <authorList>
            <person name="Hosoyama A."/>
            <person name="Uohara A."/>
            <person name="Ohji S."/>
            <person name="Ichikawa N."/>
        </authorList>
    </citation>
    <scope>NUCLEOTIDE SEQUENCE [LARGE SCALE GENOMIC DNA]</scope>
    <source>
        <strain evidence="3 4">NBRC 103247</strain>
    </source>
</reference>
<organism evidence="3 4">
    <name type="scientific">Alkalibacterium kapii</name>
    <dbReference type="NCBI Taxonomy" id="426704"/>
    <lineage>
        <taxon>Bacteria</taxon>
        <taxon>Bacillati</taxon>
        <taxon>Bacillota</taxon>
        <taxon>Bacilli</taxon>
        <taxon>Lactobacillales</taxon>
        <taxon>Carnobacteriaceae</taxon>
        <taxon>Alkalibacterium</taxon>
    </lineage>
</organism>
<dbReference type="GO" id="GO:0016747">
    <property type="term" value="F:acyltransferase activity, transferring groups other than amino-acyl groups"/>
    <property type="evidence" value="ECO:0007669"/>
    <property type="project" value="InterPro"/>
</dbReference>
<evidence type="ECO:0000313" key="3">
    <source>
        <dbReference type="EMBL" id="GEK90563.1"/>
    </source>
</evidence>
<dbReference type="OrthoDB" id="9793389at2"/>
<dbReference type="PROSITE" id="PS51729">
    <property type="entry name" value="GNAT_YJDJ"/>
    <property type="match status" value="1"/>
</dbReference>
<feature type="domain" description="N-acetyltransferase" evidence="1">
    <location>
        <begin position="1"/>
        <end position="90"/>
    </location>
</feature>
<dbReference type="Pfam" id="PF14542">
    <property type="entry name" value="Acetyltransf_CG"/>
    <property type="match status" value="1"/>
</dbReference>
<sequence length="90" mass="10455">MEFVKGDNRFYKKEGDKLVAEITYVPKDDKVDVNHTFVDQSLRGQGIAEKLVDRVVSEMEKADKKIIPSCPYVEALFERKPEKYDHIHAK</sequence>
<feature type="domain" description="N-acetyltransferase" evidence="2">
    <location>
        <begin position="2"/>
        <end position="88"/>
    </location>
</feature>
<name>A0A511ATC3_9LACT</name>
<proteinExistence type="predicted"/>